<keyword evidence="3" id="KW-1185">Reference proteome</keyword>
<name>A0ABR4TAU5_CLOHA</name>
<evidence type="ECO:0000313" key="2">
    <source>
        <dbReference type="EMBL" id="KEI14055.1"/>
    </source>
</evidence>
<dbReference type="InterPro" id="IPR051404">
    <property type="entry name" value="TA_system_antitoxin"/>
</dbReference>
<dbReference type="Pfam" id="PF15919">
    <property type="entry name" value="HicB_lk_antitox"/>
    <property type="match status" value="1"/>
</dbReference>
<keyword evidence="2" id="KW-0614">Plasmid</keyword>
<accession>A0ABR4TAU5</accession>
<organism evidence="2 3">
    <name type="scientific">Clostridium haemolyticum NCTC 9693</name>
    <dbReference type="NCBI Taxonomy" id="1443114"/>
    <lineage>
        <taxon>Bacteria</taxon>
        <taxon>Bacillati</taxon>
        <taxon>Bacillota</taxon>
        <taxon>Clostridia</taxon>
        <taxon>Eubacteriales</taxon>
        <taxon>Clostridiaceae</taxon>
        <taxon>Clostridium</taxon>
    </lineage>
</organism>
<dbReference type="Proteomes" id="UP000027937">
    <property type="component" value="Plasmid p1Ch9693"/>
</dbReference>
<comment type="caution">
    <text evidence="2">The sequence shown here is derived from an EMBL/GenBank/DDBJ whole genome shotgun (WGS) entry which is preliminary data.</text>
</comment>
<dbReference type="InterPro" id="IPR031807">
    <property type="entry name" value="HicB-like"/>
</dbReference>
<proteinExistence type="predicted"/>
<dbReference type="Gene3D" id="3.30.160.250">
    <property type="match status" value="1"/>
</dbReference>
<evidence type="ECO:0000259" key="1">
    <source>
        <dbReference type="Pfam" id="PF15919"/>
    </source>
</evidence>
<dbReference type="PANTHER" id="PTHR34504:SF2">
    <property type="entry name" value="UPF0150 PROTEIN SSL0259"/>
    <property type="match status" value="1"/>
</dbReference>
<dbReference type="PANTHER" id="PTHR34504">
    <property type="entry name" value="ANTITOXIN HICB"/>
    <property type="match status" value="1"/>
</dbReference>
<gene>
    <name evidence="2" type="ORF">Z960_p0055</name>
</gene>
<dbReference type="SUPFAM" id="SSF143100">
    <property type="entry name" value="TTHA1013/TTHA0281-like"/>
    <property type="match status" value="1"/>
</dbReference>
<geneLocation type="plasmid" evidence="2 3">
    <name>p1Ch9693</name>
</geneLocation>
<sequence length="87" mass="9578">MKKYTYVTILTPELDGNGLYATFPDLKGCFTCGDTIKDTCNRAKEALEGYLGVLIEKGQKPPTPTHINDIKVNSTDFPLLALIEAEI</sequence>
<feature type="domain" description="HicB-like antitoxin of toxin-antitoxin system" evidence="1">
    <location>
        <begin position="19"/>
        <end position="73"/>
    </location>
</feature>
<dbReference type="InterPro" id="IPR035069">
    <property type="entry name" value="TTHA1013/TTHA0281-like"/>
</dbReference>
<reference evidence="3" key="1">
    <citation type="journal article" date="2014" name="PLoS ONE">
        <title>Plasmidome interchange between Clostridium botulinum, Clostridium novyi and Clostridium haemolyticum converts strains of independent lineages into distinctly different pathogens.</title>
        <authorList>
            <person name="Skarin H."/>
            <person name="Segerman B."/>
        </authorList>
    </citation>
    <scope>NUCLEOTIDE SEQUENCE [LARGE SCALE GENOMIC DNA]</scope>
    <source>
        <strain evidence="3">NCTC 9693</strain>
    </source>
</reference>
<evidence type="ECO:0000313" key="3">
    <source>
        <dbReference type="Proteomes" id="UP000027937"/>
    </source>
</evidence>
<protein>
    <submittedName>
        <fullName evidence="2">Toxin-antitoxin system antitoxin component HicB family</fullName>
    </submittedName>
</protein>
<dbReference type="EMBL" id="JENX01000125">
    <property type="protein sequence ID" value="KEI14055.1"/>
    <property type="molecule type" value="Genomic_DNA"/>
</dbReference>
<dbReference type="RefSeq" id="WP_039230545.1">
    <property type="nucleotide sequence ID" value="NZ_CM003349.1"/>
</dbReference>